<evidence type="ECO:0000256" key="3">
    <source>
        <dbReference type="SAM" id="SignalP"/>
    </source>
</evidence>
<dbReference type="InterPro" id="IPR038765">
    <property type="entry name" value="Papain-like_cys_pep_sf"/>
</dbReference>
<dbReference type="Pfam" id="PF05257">
    <property type="entry name" value="CHAP"/>
    <property type="match status" value="1"/>
</dbReference>
<dbReference type="InterPro" id="IPR007921">
    <property type="entry name" value="CHAP_dom"/>
</dbReference>
<proteinExistence type="predicted"/>
<dbReference type="SUPFAM" id="SSF54001">
    <property type="entry name" value="Cysteine proteinases"/>
    <property type="match status" value="1"/>
</dbReference>
<evidence type="ECO:0000259" key="5">
    <source>
        <dbReference type="PROSITE" id="PS51781"/>
    </source>
</evidence>
<dbReference type="GO" id="GO:0008745">
    <property type="term" value="F:N-acetylmuramoyl-L-alanine amidase activity"/>
    <property type="evidence" value="ECO:0007669"/>
    <property type="project" value="UniProtKB-EC"/>
</dbReference>
<dbReference type="Proteomes" id="UP000588586">
    <property type="component" value="Unassembled WGS sequence"/>
</dbReference>
<feature type="domain" description="SH3b" evidence="5">
    <location>
        <begin position="33"/>
        <end position="106"/>
    </location>
</feature>
<dbReference type="PROSITE" id="PS51781">
    <property type="entry name" value="SH3B"/>
    <property type="match status" value="1"/>
</dbReference>
<evidence type="ECO:0000313" key="7">
    <source>
        <dbReference type="Proteomes" id="UP000588586"/>
    </source>
</evidence>
<dbReference type="Gene3D" id="3.90.1720.10">
    <property type="entry name" value="endopeptidase domain like (from Nostoc punctiforme)"/>
    <property type="match status" value="1"/>
</dbReference>
<dbReference type="InterPro" id="IPR003646">
    <property type="entry name" value="SH3-like_bac-type"/>
</dbReference>
<dbReference type="PROSITE" id="PS50911">
    <property type="entry name" value="CHAP"/>
    <property type="match status" value="1"/>
</dbReference>
<reference evidence="6 7" key="1">
    <citation type="submission" date="2020-04" db="EMBL/GenBank/DDBJ databases">
        <title>Knoellia sp. isolate from air conditioner.</title>
        <authorList>
            <person name="Chea S."/>
            <person name="Kim D.-U."/>
        </authorList>
    </citation>
    <scope>NUCLEOTIDE SEQUENCE [LARGE SCALE GENOMIC DNA]</scope>
    <source>
        <strain evidence="6 7">DB2414S</strain>
    </source>
</reference>
<dbReference type="AlphaFoldDB" id="A0A849HH93"/>
<comment type="catalytic activity">
    <reaction evidence="1">
        <text>Hydrolyzes the link between N-acetylmuramoyl residues and L-amino acid residues in certain cell-wall glycopeptides.</text>
        <dbReference type="EC" id="3.5.1.28"/>
    </reaction>
</comment>
<dbReference type="Gene3D" id="2.30.30.40">
    <property type="entry name" value="SH3 Domains"/>
    <property type="match status" value="1"/>
</dbReference>
<evidence type="ECO:0000313" key="6">
    <source>
        <dbReference type="EMBL" id="NNM47335.1"/>
    </source>
</evidence>
<feature type="signal peptide" evidence="3">
    <location>
        <begin position="1"/>
        <end position="33"/>
    </location>
</feature>
<comment type="caution">
    <text evidence="6">The sequence shown here is derived from an EMBL/GenBank/DDBJ whole genome shotgun (WGS) entry which is preliminary data.</text>
</comment>
<organism evidence="6 7">
    <name type="scientific">Knoellia koreensis</name>
    <dbReference type="NCBI Taxonomy" id="2730921"/>
    <lineage>
        <taxon>Bacteria</taxon>
        <taxon>Bacillati</taxon>
        <taxon>Actinomycetota</taxon>
        <taxon>Actinomycetes</taxon>
        <taxon>Micrococcales</taxon>
        <taxon>Intrasporangiaceae</taxon>
        <taxon>Knoellia</taxon>
    </lineage>
</organism>
<dbReference type="SMART" id="SM00287">
    <property type="entry name" value="SH3b"/>
    <property type="match status" value="1"/>
</dbReference>
<dbReference type="EC" id="3.5.1.28" evidence="2"/>
<dbReference type="EMBL" id="JABEPQ010000003">
    <property type="protein sequence ID" value="NNM47335.1"/>
    <property type="molecule type" value="Genomic_DNA"/>
</dbReference>
<dbReference type="Pfam" id="PF08239">
    <property type="entry name" value="SH3_3"/>
    <property type="match status" value="1"/>
</dbReference>
<evidence type="ECO:0000256" key="1">
    <source>
        <dbReference type="ARBA" id="ARBA00001561"/>
    </source>
</evidence>
<dbReference type="RefSeq" id="WP_171244445.1">
    <property type="nucleotide sequence ID" value="NZ_JABEPQ010000003.1"/>
</dbReference>
<gene>
    <name evidence="6" type="ORF">HJG52_15165</name>
</gene>
<sequence>MRTLSMSEKPVRLAVAGAIGLAVVAGGAAVADAATGTVRTSGANLTVRTGPGTGYGAVGTVSKGQKVNIICQTYGSTVRGTYGTSNIWDKIGTGRYVSDAYIYTGSDGMVAPKCGGGSTNPAPTGAIKDDYPYRGATSGVDRWNFYKGQCTSFAAWRVNHNLGIKFTNQYKGQHWGNANHWDNAARGAGIPVSGTPHVGDIAVRNSGTWGHVAYVAKVNRDGSFMVEEYNHVRPDTYSYRKATKGEGSDQFSQFIHFRR</sequence>
<keyword evidence="3" id="KW-0732">Signal</keyword>
<protein>
    <recommendedName>
        <fullName evidence="2">N-acetylmuramoyl-L-alanine amidase</fullName>
        <ecNumber evidence="2">3.5.1.28</ecNumber>
    </recommendedName>
</protein>
<evidence type="ECO:0000256" key="2">
    <source>
        <dbReference type="ARBA" id="ARBA00011901"/>
    </source>
</evidence>
<keyword evidence="7" id="KW-1185">Reference proteome</keyword>
<feature type="domain" description="Peptidase C51" evidence="4">
    <location>
        <begin position="125"/>
        <end position="256"/>
    </location>
</feature>
<name>A0A849HH93_9MICO</name>
<evidence type="ECO:0000259" key="4">
    <source>
        <dbReference type="PROSITE" id="PS50911"/>
    </source>
</evidence>
<feature type="chain" id="PRO_5032285125" description="N-acetylmuramoyl-L-alanine amidase" evidence="3">
    <location>
        <begin position="34"/>
        <end position="259"/>
    </location>
</feature>
<accession>A0A849HH93</accession>